<dbReference type="OrthoDB" id="443318at2759"/>
<dbReference type="SUPFAM" id="SSF53474">
    <property type="entry name" value="alpha/beta-Hydrolases"/>
    <property type="match status" value="1"/>
</dbReference>
<accession>A0A0L0V4Q0</accession>
<dbReference type="PANTHER" id="PTHR11802">
    <property type="entry name" value="SERINE PROTEASE FAMILY S10 SERINE CARBOXYPEPTIDASE"/>
    <property type="match status" value="1"/>
</dbReference>
<evidence type="ECO:0000256" key="2">
    <source>
        <dbReference type="ARBA" id="ARBA00022645"/>
    </source>
</evidence>
<feature type="signal peptide" evidence="6">
    <location>
        <begin position="1"/>
        <end position="26"/>
    </location>
</feature>
<evidence type="ECO:0000313" key="8">
    <source>
        <dbReference type="Proteomes" id="UP000054564"/>
    </source>
</evidence>
<dbReference type="GO" id="GO:0004185">
    <property type="term" value="F:serine-type carboxypeptidase activity"/>
    <property type="evidence" value="ECO:0007669"/>
    <property type="project" value="InterPro"/>
</dbReference>
<protein>
    <recommendedName>
        <fullName evidence="9">AB hydrolase-1 domain-containing protein</fullName>
    </recommendedName>
</protein>
<evidence type="ECO:0000256" key="4">
    <source>
        <dbReference type="ARBA" id="ARBA00022801"/>
    </source>
</evidence>
<evidence type="ECO:0000256" key="6">
    <source>
        <dbReference type="SAM" id="SignalP"/>
    </source>
</evidence>
<reference evidence="8" key="1">
    <citation type="submission" date="2014-03" db="EMBL/GenBank/DDBJ databases">
        <title>The Genome Sequence of Puccinia striiformis f. sp. tritici PST-78.</title>
        <authorList>
            <consortium name="The Broad Institute Genome Sequencing Platform"/>
            <person name="Cuomo C."/>
            <person name="Hulbert S."/>
            <person name="Chen X."/>
            <person name="Walker B."/>
            <person name="Young S.K."/>
            <person name="Zeng Q."/>
            <person name="Gargeya S."/>
            <person name="Fitzgerald M."/>
            <person name="Haas B."/>
            <person name="Abouelleil A."/>
            <person name="Alvarado L."/>
            <person name="Arachchi H.M."/>
            <person name="Berlin A.M."/>
            <person name="Chapman S.B."/>
            <person name="Goldberg J."/>
            <person name="Griggs A."/>
            <person name="Gujja S."/>
            <person name="Hansen M."/>
            <person name="Howarth C."/>
            <person name="Imamovic A."/>
            <person name="Larimer J."/>
            <person name="McCowan C."/>
            <person name="Montmayeur A."/>
            <person name="Murphy C."/>
            <person name="Neiman D."/>
            <person name="Pearson M."/>
            <person name="Priest M."/>
            <person name="Roberts A."/>
            <person name="Saif S."/>
            <person name="Shea T."/>
            <person name="Sisk P."/>
            <person name="Sykes S."/>
            <person name="Wortman J."/>
            <person name="Nusbaum C."/>
            <person name="Birren B."/>
        </authorList>
    </citation>
    <scope>NUCLEOTIDE SEQUENCE [LARGE SCALE GENOMIC DNA]</scope>
    <source>
        <strain evidence="8">race PST-78</strain>
    </source>
</reference>
<proteinExistence type="inferred from homology"/>
<dbReference type="STRING" id="1165861.A0A0L0V4Q0"/>
<keyword evidence="2" id="KW-0121">Carboxypeptidase</keyword>
<dbReference type="EMBL" id="AJIL01000122">
    <property type="protein sequence ID" value="KNE94166.1"/>
    <property type="molecule type" value="Genomic_DNA"/>
</dbReference>
<dbReference type="PANTHER" id="PTHR11802:SF479">
    <property type="entry name" value="CARBOXYPEPTIDASE"/>
    <property type="match status" value="1"/>
</dbReference>
<dbReference type="Proteomes" id="UP000054564">
    <property type="component" value="Unassembled WGS sequence"/>
</dbReference>
<evidence type="ECO:0000256" key="1">
    <source>
        <dbReference type="ARBA" id="ARBA00009431"/>
    </source>
</evidence>
<dbReference type="Pfam" id="PF00450">
    <property type="entry name" value="Peptidase_S10"/>
    <property type="match status" value="1"/>
</dbReference>
<feature type="chain" id="PRO_5005548825" description="AB hydrolase-1 domain-containing protein" evidence="6">
    <location>
        <begin position="27"/>
        <end position="486"/>
    </location>
</feature>
<keyword evidence="3" id="KW-0645">Protease</keyword>
<keyword evidence="5" id="KW-0325">Glycoprotein</keyword>
<comment type="similarity">
    <text evidence="1">Belongs to the peptidase S10 family.</text>
</comment>
<keyword evidence="4" id="KW-0378">Hydrolase</keyword>
<evidence type="ECO:0000313" key="7">
    <source>
        <dbReference type="EMBL" id="KNE94166.1"/>
    </source>
</evidence>
<comment type="caution">
    <text evidence="7">The sequence shown here is derived from an EMBL/GenBank/DDBJ whole genome shotgun (WGS) entry which is preliminary data.</text>
</comment>
<dbReference type="AlphaFoldDB" id="A0A0L0V4Q0"/>
<keyword evidence="8" id="KW-1185">Reference proteome</keyword>
<dbReference type="InterPro" id="IPR001563">
    <property type="entry name" value="Peptidase_S10"/>
</dbReference>
<dbReference type="InterPro" id="IPR029058">
    <property type="entry name" value="AB_hydrolase_fold"/>
</dbReference>
<name>A0A0L0V4Q0_9BASI</name>
<evidence type="ECO:0000256" key="3">
    <source>
        <dbReference type="ARBA" id="ARBA00022670"/>
    </source>
</evidence>
<organism evidence="7 8">
    <name type="scientific">Puccinia striiformis f. sp. tritici PST-78</name>
    <dbReference type="NCBI Taxonomy" id="1165861"/>
    <lineage>
        <taxon>Eukaryota</taxon>
        <taxon>Fungi</taxon>
        <taxon>Dikarya</taxon>
        <taxon>Basidiomycota</taxon>
        <taxon>Pucciniomycotina</taxon>
        <taxon>Pucciniomycetes</taxon>
        <taxon>Pucciniales</taxon>
        <taxon>Pucciniaceae</taxon>
        <taxon>Puccinia</taxon>
    </lineage>
</organism>
<gene>
    <name evidence="7" type="ORF">PSTG_12496</name>
</gene>
<dbReference type="PRINTS" id="PR00724">
    <property type="entry name" value="CRBOXYPTASEC"/>
</dbReference>
<evidence type="ECO:0000256" key="5">
    <source>
        <dbReference type="ARBA" id="ARBA00023180"/>
    </source>
</evidence>
<keyword evidence="6" id="KW-0732">Signal</keyword>
<evidence type="ECO:0008006" key="9">
    <source>
        <dbReference type="Google" id="ProtNLM"/>
    </source>
</evidence>
<dbReference type="GO" id="GO:0006508">
    <property type="term" value="P:proteolysis"/>
    <property type="evidence" value="ECO:0007669"/>
    <property type="project" value="UniProtKB-KW"/>
</dbReference>
<dbReference type="Gene3D" id="3.40.50.1820">
    <property type="entry name" value="alpha/beta hydrolase"/>
    <property type="match status" value="1"/>
</dbReference>
<sequence>MMNNSTHIRLPLFFLLFNILLGALQATTPPAPKKSPNTPKAAGPVTFKSPLAQKFLVSQHLPGVNFPIQQSYAGRLNVPTNSKQTAELFFWMIPADDARGSKEITVWLNVDDACSSLVGAFQGTGPITMDPSTGVLKRNPYSWTRSSTMIYLDSIVNVGFSRGNATPKRSEDIAQLVFNFLTSFLKVFPELEASNLYLAALGYAGVYASYAAHIIYAQQSQLALKLQGIIVLDAVVALAIYQQHVPIAKYVTENNDVFKFDPAKLKKLQANAMQCGYTEFLNKNLRYPPLAPFQNLTKAENAHDREVRPECLTLLEMFKGSPPDLNLWNIRGKPELADFQYQKLVYPGRPDVQKAFNLEGSQKWASCATSPVFPYGETSDPPTLKALPNVIQNSKRTVIVNSQWDATVAPEGTKLGIQGMNWSGKQGFQKPINRSFMVAGKQAGKYQSERGLTYVEVANAGSMMPRDDGQATLAIFEYLVGHRPAL</sequence>